<dbReference type="InterPro" id="IPR001611">
    <property type="entry name" value="Leu-rich_rpt"/>
</dbReference>
<evidence type="ECO:0000256" key="3">
    <source>
        <dbReference type="SAM" id="Phobius"/>
    </source>
</evidence>
<reference evidence="5 6" key="1">
    <citation type="submission" date="2019-04" db="EMBL/GenBank/DDBJ databases">
        <authorList>
            <person name="Feng G."/>
            <person name="Zhang J."/>
            <person name="Zhu H."/>
        </authorList>
    </citation>
    <scope>NUCLEOTIDE SEQUENCE [LARGE SCALE GENOMIC DNA]</scope>
    <source>
        <strain evidence="5 6">JCM 31653</strain>
    </source>
</reference>
<dbReference type="SUPFAM" id="SSF52058">
    <property type="entry name" value="L domain-like"/>
    <property type="match status" value="1"/>
</dbReference>
<evidence type="ECO:0000313" key="5">
    <source>
        <dbReference type="EMBL" id="TGE20645.1"/>
    </source>
</evidence>
<evidence type="ECO:0000259" key="4">
    <source>
        <dbReference type="Pfam" id="PF20041"/>
    </source>
</evidence>
<keyword evidence="3" id="KW-0472">Membrane</keyword>
<evidence type="ECO:0000256" key="1">
    <source>
        <dbReference type="ARBA" id="ARBA00022737"/>
    </source>
</evidence>
<keyword evidence="6" id="KW-1185">Reference proteome</keyword>
<dbReference type="InterPro" id="IPR032675">
    <property type="entry name" value="LRR_dom_sf"/>
</dbReference>
<feature type="domain" description="DUF6443" evidence="4">
    <location>
        <begin position="521"/>
        <end position="664"/>
    </location>
</feature>
<dbReference type="Pfam" id="PF00560">
    <property type="entry name" value="LRR_1"/>
    <property type="match status" value="3"/>
</dbReference>
<dbReference type="PROSITE" id="PS51450">
    <property type="entry name" value="LRR"/>
    <property type="match status" value="1"/>
</dbReference>
<evidence type="ECO:0000256" key="2">
    <source>
        <dbReference type="SAM" id="MobiDB-lite"/>
    </source>
</evidence>
<keyword evidence="3" id="KW-1133">Transmembrane helix</keyword>
<dbReference type="OrthoDB" id="976756at2"/>
<proteinExistence type="predicted"/>
<dbReference type="EMBL" id="SRLC01000003">
    <property type="protein sequence ID" value="TGE20645.1"/>
    <property type="molecule type" value="Genomic_DNA"/>
</dbReference>
<dbReference type="NCBIfam" id="TIGR03696">
    <property type="entry name" value="Rhs_assc_core"/>
    <property type="match status" value="1"/>
</dbReference>
<dbReference type="PANTHER" id="PTHR48064">
    <property type="entry name" value="OS01G0750400 PROTEIN"/>
    <property type="match status" value="1"/>
</dbReference>
<evidence type="ECO:0000313" key="6">
    <source>
        <dbReference type="Proteomes" id="UP000297549"/>
    </source>
</evidence>
<protein>
    <recommendedName>
        <fullName evidence="4">DUF6443 domain-containing protein</fullName>
    </recommendedName>
</protein>
<dbReference type="InterPro" id="IPR045619">
    <property type="entry name" value="DUF6443"/>
</dbReference>
<name>A0A4Z0PT40_9BACT</name>
<dbReference type="Pfam" id="PF20041">
    <property type="entry name" value="DUF6443"/>
    <property type="match status" value="1"/>
</dbReference>
<organism evidence="5 6">
    <name type="scientific">Hymenobacter aquaticus</name>
    <dbReference type="NCBI Taxonomy" id="1867101"/>
    <lineage>
        <taxon>Bacteria</taxon>
        <taxon>Pseudomonadati</taxon>
        <taxon>Bacteroidota</taxon>
        <taxon>Cytophagia</taxon>
        <taxon>Cytophagales</taxon>
        <taxon>Hymenobacteraceae</taxon>
        <taxon>Hymenobacter</taxon>
    </lineage>
</organism>
<dbReference type="Gene3D" id="3.80.10.10">
    <property type="entry name" value="Ribonuclease Inhibitor"/>
    <property type="match status" value="1"/>
</dbReference>
<accession>A0A4Z0PT40</accession>
<dbReference type="FunFam" id="3.80.10.10:FF:000383">
    <property type="entry name" value="Leucine-rich repeat receptor protein kinase EMS1"/>
    <property type="match status" value="1"/>
</dbReference>
<dbReference type="InterPro" id="IPR022385">
    <property type="entry name" value="Rhs_assc_core"/>
</dbReference>
<dbReference type="InterPro" id="IPR053038">
    <property type="entry name" value="RLP_Defense"/>
</dbReference>
<gene>
    <name evidence="5" type="ORF">E5K00_21875</name>
</gene>
<sequence length="1903" mass="211463">MLRAAPRATNTMRWAACYAPATKAEILSRSRNITTPARSAAASSILILSLPSNSMACMRVPSFSAVFVLFGLLFVFYGRPVQAQVYEGLVPDSTELRVLEQLYYATKGPGWTRQDRWLSGGSIADAGSWYGVQTNNYDITGLQLPANNLGGELPSSIQLLIGLQHLNLSGNPELGGPIPDGFGHAQLVTLDLSYCQLRGQIPASIGQCTNLRFLNLSSNRISGAILTEVGNLPLYQLLLANNRLTREVPAALGRIGSLVTLDLRQNALTGPLPDSLRYLSNLTYCFLDHNQLSGPVPAGLGTCPNLAQLDISYNKFSGALPATFTAAPRLHVLALSHNELTSLPSWANADAIPGFVLAQYNYLTFGSIEANFRDAGLPWLQQFEYESQLTPPADTIRCLNGNIKVLHRSMPGLRNHYQWQRQIGGAWVNVPKGQDTTLTLSPITTSDAGLYRLRVWNDWVTIWGRNVPLYTRPQYVEVLPYNLLAENLPVNGDTGCALTSSLAPPVFAGSADSLLLNYVRTYSARAAITSPEQLARTTVDSAQVKTDYLDGLGRPVQTVLRQESPRRRDIVQPLVYDAVGRQPKTYLPYTAANGTGAPGDYHPNALREQYEFYHDAPAGPGAPTAGLARTGVPYTETAFEASPLNRTVAQAAPGEAWQMATDHVVVLREYPSTGSEQVYDYRGGHPDVVTTIPVIPYFDGVNIHRPRLYKPGELWVKETRDENHARIFQFQDNKGQVVLKRVESTIPGKSTRWLDTYYLFDELNHLRIVIPPKAEALLRAQQGNQQWKMTPAVEQLLFRYRYDERGRVIAKQVPGTQGETRMVYDELDRVILSQDAAQRTRQQWSFTKYDAQGRPVLTGLCKRPGSRDFLQGEANRRPRQYESRTAAATAPHHYTVSEAYPQLVPTSLFTEPQVLTVTYYDDYNFDNDPANTPDAAYDVQYDSQFARGQAPEPDSRVTGQVTRTRVRVLGVPESEPGAWLTTTTFYDAYARPIQLRSTNARGGEDVSTMQLDFTGKVLKSYAVHSDPKTLPVPVTIAETFTYDHAGRLLTDAQQVSGESKPTVLASLRYNELGQLQQKQLGLGQQRLDYRYNIRGWLTHLNDVAHPDPNDLWGMELSYEHGFTRDYRQYNGNIMGQKWRSKADTITRAYGYIYDSSNRLLQGDFVARAATGAWTAEKQNYGLHYVSYDDNGNILTMHRRGLLAAATRTTPKQYSTIDQLTYTYQGNQLTSVTDVITENRPKTAGAPSLAGDFQDGPATAEDEYTYDANGNLTADHNKGITSIAYNHLNLPQRIAFGNDSIVFRYSATGQKVSKLVYQTAKPVQQTDYAGSFQYEQDSLRFFPHAEGRVLRFANLDASGQPQVRYTREYSLKDHLGNLRVAFRPGDAATYVATMEPTPPTVARREEQQFDSVSIAKNRFYLGLPARTGTHVARLNAALGQPLGPAKMLRVQKGDTVQITAPGMYQQEVSNINYTFSLLSFVTTLLQSQSTNAPGSVESSHKLKPMPFLGLSLSLLPLLQQNGRVPKGYVRLLAFNQDSVLVDSHTQQLSNAARNNYEPLHLSLVTPADGYVQAYVGNDSDVDVFFDDIEVKYNPALLVQENHYDPWGLNLAGIERNSGVLENKFQYNGKEKQLELGLNWQDYGARMYDAQLGRWHAVDPLAENSIYLSPYHYGGNNPISNIDLDGKDWYKNNETGAIIWQDSQDKSRDIEGSKYSNVGSTYNQDLGQGITLNYTQNEVTSITYKVIDDSNWVSQIDENINCYEASARMLENEGVQTAGRTSEILIVNQGSKGRAGQPNENAANGLNLIEDSIEKGNPIMVGVDYHDGSPNNDNMTDHFIVVSGKTETVKKGITTSTVYNFFDPRTSHKEKGISTSNTLQVGTNGSLTGQYDSYHYSVTTVRRNQ</sequence>
<dbReference type="Proteomes" id="UP000297549">
    <property type="component" value="Unassembled WGS sequence"/>
</dbReference>
<keyword evidence="3" id="KW-0812">Transmembrane</keyword>
<comment type="caution">
    <text evidence="5">The sequence shown here is derived from an EMBL/GenBank/DDBJ whole genome shotgun (WGS) entry which is preliminary data.</text>
</comment>
<feature type="region of interest" description="Disordered" evidence="2">
    <location>
        <begin position="867"/>
        <end position="889"/>
    </location>
</feature>
<dbReference type="Gene3D" id="2.180.10.10">
    <property type="entry name" value="RHS repeat-associated core"/>
    <property type="match status" value="2"/>
</dbReference>
<dbReference type="PANTHER" id="PTHR48064:SF6">
    <property type="entry name" value="RECEPTOR-LIKE PROTEIN KINASE 2"/>
    <property type="match status" value="1"/>
</dbReference>
<keyword evidence="1" id="KW-0677">Repeat</keyword>
<feature type="transmembrane region" description="Helical" evidence="3">
    <location>
        <begin position="56"/>
        <end position="77"/>
    </location>
</feature>